<evidence type="ECO:0000256" key="6">
    <source>
        <dbReference type="SAM" id="Phobius"/>
    </source>
</evidence>
<feature type="transmembrane region" description="Helical" evidence="6">
    <location>
        <begin position="354"/>
        <end position="374"/>
    </location>
</feature>
<dbReference type="Pfam" id="PF01098">
    <property type="entry name" value="FTSW_RODA_SPOVE"/>
    <property type="match status" value="1"/>
</dbReference>
<organism evidence="7 8">
    <name type="scientific">Phycicoccus avicenniae</name>
    <dbReference type="NCBI Taxonomy" id="2828860"/>
    <lineage>
        <taxon>Bacteria</taxon>
        <taxon>Bacillati</taxon>
        <taxon>Actinomycetota</taxon>
        <taxon>Actinomycetes</taxon>
        <taxon>Micrococcales</taxon>
        <taxon>Intrasporangiaceae</taxon>
        <taxon>Phycicoccus</taxon>
    </lineage>
</organism>
<evidence type="ECO:0000313" key="7">
    <source>
        <dbReference type="EMBL" id="MBR7744887.1"/>
    </source>
</evidence>
<sequence length="379" mass="38594">MRAGPTRTRRGSGVAGPFARHDVGLYVAAAGTSLVGALLVWSATVSTAGNAYLVRHLLTAAVGLVGAVLVSRAGRERLRVAAPWLWAGSVLLLLLVPTPLGTTVNGARSWIPLLAGFTLQPAELAKAGIVVALAATLAGRLDRGQVPGVRTLGAAALLVGVPTALVVLQPDLGTALVLLAAGFAVVTVGGAPARWVLATVLAAVVLAVLAWTAPLLSAYQRARITGFLDPAGDPQGAGYQVRQVRLAVGGGGAFGQGFMEGPRTQGGFVPFQLNDFVFSVAAEELGFVGAAGLVLLLGVLVVRVLVVAARSEDTFGRLVGVGVAVWLAVQVVQNVGMNLALLPVTGIPLPFVSYGGSSMLASWLAVGLVDAAWVGTHRR</sequence>
<accession>A0A941DDB5</accession>
<keyword evidence="4 6" id="KW-1133">Transmembrane helix</keyword>
<dbReference type="GO" id="GO:0005886">
    <property type="term" value="C:plasma membrane"/>
    <property type="evidence" value="ECO:0007669"/>
    <property type="project" value="TreeGrafter"/>
</dbReference>
<proteinExistence type="predicted"/>
<reference evidence="7" key="1">
    <citation type="submission" date="2021-04" db="EMBL/GenBank/DDBJ databases">
        <title>Phycicoccus avicenniae sp. nov., a novel endophytic actinomycetes isolated from branch of Avicennia mariana.</title>
        <authorList>
            <person name="Tuo L."/>
        </authorList>
    </citation>
    <scope>NUCLEOTIDE SEQUENCE</scope>
    <source>
        <strain evidence="7">BSK3Z-2</strain>
    </source>
</reference>
<feature type="transmembrane region" description="Helical" evidence="6">
    <location>
        <begin position="23"/>
        <end position="41"/>
    </location>
</feature>
<dbReference type="GO" id="GO:0008360">
    <property type="term" value="P:regulation of cell shape"/>
    <property type="evidence" value="ECO:0007669"/>
    <property type="project" value="UniProtKB-KW"/>
</dbReference>
<keyword evidence="5 6" id="KW-0472">Membrane</keyword>
<keyword evidence="2 6" id="KW-0812">Transmembrane</keyword>
<evidence type="ECO:0000313" key="8">
    <source>
        <dbReference type="Proteomes" id="UP000677016"/>
    </source>
</evidence>
<evidence type="ECO:0000256" key="2">
    <source>
        <dbReference type="ARBA" id="ARBA00022692"/>
    </source>
</evidence>
<gene>
    <name evidence="7" type="ORF">KC207_16455</name>
</gene>
<comment type="caution">
    <text evidence="7">The sequence shown here is derived from an EMBL/GenBank/DDBJ whole genome shotgun (WGS) entry which is preliminary data.</text>
</comment>
<dbReference type="GO" id="GO:0032153">
    <property type="term" value="C:cell division site"/>
    <property type="evidence" value="ECO:0007669"/>
    <property type="project" value="TreeGrafter"/>
</dbReference>
<feature type="transmembrane region" description="Helical" evidence="6">
    <location>
        <begin position="285"/>
        <end position="306"/>
    </location>
</feature>
<evidence type="ECO:0000256" key="4">
    <source>
        <dbReference type="ARBA" id="ARBA00022989"/>
    </source>
</evidence>
<feature type="transmembrane region" description="Helical" evidence="6">
    <location>
        <begin position="318"/>
        <end position="342"/>
    </location>
</feature>
<dbReference type="GO" id="GO:0051301">
    <property type="term" value="P:cell division"/>
    <property type="evidence" value="ECO:0007669"/>
    <property type="project" value="InterPro"/>
</dbReference>
<feature type="transmembrane region" description="Helical" evidence="6">
    <location>
        <begin position="174"/>
        <end position="193"/>
    </location>
</feature>
<protein>
    <submittedName>
        <fullName evidence="7">Rod shape-determining protein RodA</fullName>
    </submittedName>
</protein>
<dbReference type="PANTHER" id="PTHR30474">
    <property type="entry name" value="CELL CYCLE PROTEIN"/>
    <property type="match status" value="1"/>
</dbReference>
<dbReference type="InterPro" id="IPR001182">
    <property type="entry name" value="FtsW/RodA"/>
</dbReference>
<dbReference type="AlphaFoldDB" id="A0A941DDB5"/>
<dbReference type="EMBL" id="JAGSNF010000025">
    <property type="protein sequence ID" value="MBR7744887.1"/>
    <property type="molecule type" value="Genomic_DNA"/>
</dbReference>
<dbReference type="PANTHER" id="PTHR30474:SF14">
    <property type="entry name" value="CELL CYCLE PROTEIN"/>
    <property type="match status" value="1"/>
</dbReference>
<evidence type="ECO:0000256" key="3">
    <source>
        <dbReference type="ARBA" id="ARBA00022960"/>
    </source>
</evidence>
<name>A0A941DDB5_9MICO</name>
<feature type="transmembrane region" description="Helical" evidence="6">
    <location>
        <begin position="83"/>
        <end position="104"/>
    </location>
</feature>
<dbReference type="GO" id="GO:0015648">
    <property type="term" value="F:lipid-linked peptidoglycan transporter activity"/>
    <property type="evidence" value="ECO:0007669"/>
    <property type="project" value="TreeGrafter"/>
</dbReference>
<keyword evidence="8" id="KW-1185">Reference proteome</keyword>
<feature type="transmembrane region" description="Helical" evidence="6">
    <location>
        <begin position="53"/>
        <end position="71"/>
    </location>
</feature>
<comment type="subcellular location">
    <subcellularLocation>
        <location evidence="1">Membrane</location>
        <topology evidence="1">Multi-pass membrane protein</topology>
    </subcellularLocation>
</comment>
<dbReference type="Proteomes" id="UP000677016">
    <property type="component" value="Unassembled WGS sequence"/>
</dbReference>
<keyword evidence="3" id="KW-0133">Cell shape</keyword>
<feature type="transmembrane region" description="Helical" evidence="6">
    <location>
        <begin position="148"/>
        <end position="168"/>
    </location>
</feature>
<feature type="transmembrane region" description="Helical" evidence="6">
    <location>
        <begin position="124"/>
        <end position="141"/>
    </location>
</feature>
<dbReference type="RefSeq" id="WP_211604412.1">
    <property type="nucleotide sequence ID" value="NZ_JAGSNF010000025.1"/>
</dbReference>
<evidence type="ECO:0000256" key="5">
    <source>
        <dbReference type="ARBA" id="ARBA00023136"/>
    </source>
</evidence>
<evidence type="ECO:0000256" key="1">
    <source>
        <dbReference type="ARBA" id="ARBA00004141"/>
    </source>
</evidence>
<feature type="transmembrane region" description="Helical" evidence="6">
    <location>
        <begin position="200"/>
        <end position="219"/>
    </location>
</feature>